<accession>A0ABR4AAD4</accession>
<keyword evidence="2" id="KW-0662">Pyridine nucleotide biosynthesis</keyword>
<reference evidence="10 11" key="1">
    <citation type="submission" date="2024-09" db="EMBL/GenBank/DDBJ databases">
        <title>Rethinking Asexuality: The Enigmatic Case of Functional Sexual Genes in Lepraria (Stereocaulaceae).</title>
        <authorList>
            <person name="Doellman M."/>
            <person name="Sun Y."/>
            <person name="Barcenas-Pena A."/>
            <person name="Lumbsch H.T."/>
            <person name="Grewe F."/>
        </authorList>
    </citation>
    <scope>NUCLEOTIDE SEQUENCE [LARGE SCALE GENOMIC DNA]</scope>
    <source>
        <strain evidence="10 11">Mercado 3170</strain>
    </source>
</reference>
<comment type="caution">
    <text evidence="10">The sequence shown here is derived from an EMBL/GenBank/DDBJ whole genome shotgun (WGS) entry which is preliminary data.</text>
</comment>
<keyword evidence="11" id="KW-1185">Reference proteome</keyword>
<dbReference type="CDD" id="cd01011">
    <property type="entry name" value="nicotinamidase"/>
    <property type="match status" value="1"/>
</dbReference>
<evidence type="ECO:0000256" key="8">
    <source>
        <dbReference type="SAM" id="MobiDB-lite"/>
    </source>
</evidence>
<comment type="pathway">
    <text evidence="5">Cofactor biosynthesis; nicotinate biosynthesis; nicotinate from nicotinamide: step 1/1.</text>
</comment>
<proteinExistence type="inferred from homology"/>
<organism evidence="10 11">
    <name type="scientific">Stereocaulon virgatum</name>
    <dbReference type="NCBI Taxonomy" id="373712"/>
    <lineage>
        <taxon>Eukaryota</taxon>
        <taxon>Fungi</taxon>
        <taxon>Dikarya</taxon>
        <taxon>Ascomycota</taxon>
        <taxon>Pezizomycotina</taxon>
        <taxon>Lecanoromycetes</taxon>
        <taxon>OSLEUM clade</taxon>
        <taxon>Lecanoromycetidae</taxon>
        <taxon>Lecanorales</taxon>
        <taxon>Lecanorineae</taxon>
        <taxon>Stereocaulaceae</taxon>
        <taxon>Stereocaulon</taxon>
    </lineage>
</organism>
<dbReference type="PANTHER" id="PTHR11080:SF2">
    <property type="entry name" value="LD05707P"/>
    <property type="match status" value="1"/>
</dbReference>
<feature type="domain" description="Isochorismatase-like" evidence="9">
    <location>
        <begin position="13"/>
        <end position="225"/>
    </location>
</feature>
<dbReference type="Pfam" id="PF00857">
    <property type="entry name" value="Isochorismatase"/>
    <property type="match status" value="1"/>
</dbReference>
<dbReference type="EMBL" id="JBEFKJ010000015">
    <property type="protein sequence ID" value="KAL2042033.1"/>
    <property type="molecule type" value="Genomic_DNA"/>
</dbReference>
<evidence type="ECO:0000259" key="9">
    <source>
        <dbReference type="Pfam" id="PF00857"/>
    </source>
</evidence>
<dbReference type="EC" id="3.5.1.19" evidence="6"/>
<dbReference type="InterPro" id="IPR052347">
    <property type="entry name" value="Isochorismatase_Nicotinamidase"/>
</dbReference>
<evidence type="ECO:0000313" key="10">
    <source>
        <dbReference type="EMBL" id="KAL2042033.1"/>
    </source>
</evidence>
<dbReference type="InterPro" id="IPR000868">
    <property type="entry name" value="Isochorismatase-like_dom"/>
</dbReference>
<evidence type="ECO:0000256" key="2">
    <source>
        <dbReference type="ARBA" id="ARBA00022642"/>
    </source>
</evidence>
<dbReference type="Proteomes" id="UP001590950">
    <property type="component" value="Unassembled WGS sequence"/>
</dbReference>
<evidence type="ECO:0000256" key="1">
    <source>
        <dbReference type="ARBA" id="ARBA00006336"/>
    </source>
</evidence>
<name>A0ABR4AAD4_9LECA</name>
<sequence>MEASKAKGSFTPALIVVDVQEDFCPPEGSLAVAGGRDIAPAINTLLSLPFALKVATRDFHPQDHISFGESHNPPNNKPFESSVRIPNPSNISQSREIPIWPVHCVSGTKGADIIPEIDMAKIDMTVEKGQDRMVEMFSCFADVFGNKSPEATNIDLADTLKDAGITHVFIVGIAGDFCVKCTALDARKEGFQVCVLEEVIKSVDPGEKGWGAAKEEMKKAGIKITGAGGPEVERVKNLS</sequence>
<protein>
    <recommendedName>
        <fullName evidence="6">nicotinamidase</fullName>
        <ecNumber evidence="6">3.5.1.19</ecNumber>
    </recommendedName>
    <alternativeName>
        <fullName evidence="7">Nicotinamide deamidase</fullName>
    </alternativeName>
</protein>
<evidence type="ECO:0000256" key="6">
    <source>
        <dbReference type="ARBA" id="ARBA00039017"/>
    </source>
</evidence>
<evidence type="ECO:0000256" key="5">
    <source>
        <dbReference type="ARBA" id="ARBA00037900"/>
    </source>
</evidence>
<evidence type="ECO:0000256" key="7">
    <source>
        <dbReference type="ARBA" id="ARBA00043224"/>
    </source>
</evidence>
<gene>
    <name evidence="10" type="ORF">N7G274_005221</name>
</gene>
<evidence type="ECO:0000256" key="4">
    <source>
        <dbReference type="ARBA" id="ARBA00022801"/>
    </source>
</evidence>
<dbReference type="InterPro" id="IPR036380">
    <property type="entry name" value="Isochorismatase-like_sf"/>
</dbReference>
<comment type="similarity">
    <text evidence="1">Belongs to the isochorismatase family.</text>
</comment>
<keyword evidence="4" id="KW-0378">Hydrolase</keyword>
<dbReference type="PANTHER" id="PTHR11080">
    <property type="entry name" value="PYRAZINAMIDASE/NICOTINAMIDASE"/>
    <property type="match status" value="1"/>
</dbReference>
<keyword evidence="3" id="KW-0479">Metal-binding</keyword>
<dbReference type="Gene3D" id="3.40.50.850">
    <property type="entry name" value="Isochorismatase-like"/>
    <property type="match status" value="1"/>
</dbReference>
<feature type="region of interest" description="Disordered" evidence="8">
    <location>
        <begin position="63"/>
        <end position="90"/>
    </location>
</feature>
<evidence type="ECO:0000313" key="11">
    <source>
        <dbReference type="Proteomes" id="UP001590950"/>
    </source>
</evidence>
<evidence type="ECO:0000256" key="3">
    <source>
        <dbReference type="ARBA" id="ARBA00022723"/>
    </source>
</evidence>
<dbReference type="SUPFAM" id="SSF52499">
    <property type="entry name" value="Isochorismatase-like hydrolases"/>
    <property type="match status" value="1"/>
</dbReference>